<dbReference type="Pfam" id="PF09604">
    <property type="entry name" value="Potass_KdpF"/>
    <property type="match status" value="1"/>
</dbReference>
<keyword evidence="1" id="KW-1133">Transmembrane helix</keyword>
<dbReference type="InterPro" id="IPR011726">
    <property type="entry name" value="KdpF"/>
</dbReference>
<feature type="transmembrane region" description="Helical" evidence="1">
    <location>
        <begin position="6"/>
        <end position="29"/>
    </location>
</feature>
<organism evidence="2 3">
    <name type="scientific">Variovorax ginsengisoli</name>
    <dbReference type="NCBI Taxonomy" id="363844"/>
    <lineage>
        <taxon>Bacteria</taxon>
        <taxon>Pseudomonadati</taxon>
        <taxon>Pseudomonadota</taxon>
        <taxon>Betaproteobacteria</taxon>
        <taxon>Burkholderiales</taxon>
        <taxon>Comamonadaceae</taxon>
        <taxon>Variovorax</taxon>
    </lineage>
</organism>
<comment type="caution">
    <text evidence="2">The sequence shown here is derived from an EMBL/GenBank/DDBJ whole genome shotgun (WGS) entry which is preliminary data.</text>
</comment>
<evidence type="ECO:0000256" key="1">
    <source>
        <dbReference type="SAM" id="Phobius"/>
    </source>
</evidence>
<keyword evidence="3" id="KW-1185">Reference proteome</keyword>
<keyword evidence="1" id="KW-0812">Transmembrane</keyword>
<reference evidence="2 3" key="1">
    <citation type="submission" date="2023-07" db="EMBL/GenBank/DDBJ databases">
        <title>Sorghum-associated microbial communities from plants grown in Nebraska, USA.</title>
        <authorList>
            <person name="Schachtman D."/>
        </authorList>
    </citation>
    <scope>NUCLEOTIDE SEQUENCE [LARGE SCALE GENOMIC DNA]</scope>
    <source>
        <strain evidence="2 3">DS1607</strain>
    </source>
</reference>
<evidence type="ECO:0000313" key="2">
    <source>
        <dbReference type="EMBL" id="MDP9902020.1"/>
    </source>
</evidence>
<protein>
    <submittedName>
        <fullName evidence="2">K+-transporting ATPase ATPase F chain</fullName>
    </submittedName>
</protein>
<dbReference type="RefSeq" id="WP_307691780.1">
    <property type="nucleotide sequence ID" value="NZ_JAUSRO010000015.1"/>
</dbReference>
<dbReference type="Proteomes" id="UP001226867">
    <property type="component" value="Unassembled WGS sequence"/>
</dbReference>
<dbReference type="NCBIfam" id="TIGR02115">
    <property type="entry name" value="potass_kdpF"/>
    <property type="match status" value="1"/>
</dbReference>
<evidence type="ECO:0000313" key="3">
    <source>
        <dbReference type="Proteomes" id="UP001226867"/>
    </source>
</evidence>
<proteinExistence type="predicted"/>
<accession>A0ABT9SCE6</accession>
<dbReference type="EMBL" id="JAUSRO010000015">
    <property type="protein sequence ID" value="MDP9902020.1"/>
    <property type="molecule type" value="Genomic_DNA"/>
</dbReference>
<sequence>MIGLDVLYGAGGLIAVILFAYLVFALICAEEF</sequence>
<keyword evidence="1" id="KW-0472">Membrane</keyword>
<gene>
    <name evidence="2" type="ORF">J2W36_004292</name>
</gene>
<name>A0ABT9SCE6_9BURK</name>